<gene>
    <name evidence="3" type="ORF">QBC37DRAFT_389931</name>
</gene>
<comment type="caution">
    <text evidence="3">The sequence shown here is derived from an EMBL/GenBank/DDBJ whole genome shotgun (WGS) entry which is preliminary data.</text>
</comment>
<feature type="region of interest" description="Disordered" evidence="1">
    <location>
        <begin position="533"/>
        <end position="557"/>
    </location>
</feature>
<evidence type="ECO:0000256" key="2">
    <source>
        <dbReference type="SAM" id="Phobius"/>
    </source>
</evidence>
<feature type="transmembrane region" description="Helical" evidence="2">
    <location>
        <begin position="245"/>
        <end position="266"/>
    </location>
</feature>
<keyword evidence="4" id="KW-1185">Reference proteome</keyword>
<feature type="transmembrane region" description="Helical" evidence="2">
    <location>
        <begin position="208"/>
        <end position="224"/>
    </location>
</feature>
<evidence type="ECO:0000256" key="1">
    <source>
        <dbReference type="SAM" id="MobiDB-lite"/>
    </source>
</evidence>
<evidence type="ECO:0000313" key="4">
    <source>
        <dbReference type="Proteomes" id="UP001301769"/>
    </source>
</evidence>
<organism evidence="3 4">
    <name type="scientific">Rhypophila decipiens</name>
    <dbReference type="NCBI Taxonomy" id="261697"/>
    <lineage>
        <taxon>Eukaryota</taxon>
        <taxon>Fungi</taxon>
        <taxon>Dikarya</taxon>
        <taxon>Ascomycota</taxon>
        <taxon>Pezizomycotina</taxon>
        <taxon>Sordariomycetes</taxon>
        <taxon>Sordariomycetidae</taxon>
        <taxon>Sordariales</taxon>
        <taxon>Naviculisporaceae</taxon>
        <taxon>Rhypophila</taxon>
    </lineage>
</organism>
<evidence type="ECO:0000313" key="3">
    <source>
        <dbReference type="EMBL" id="KAK4211158.1"/>
    </source>
</evidence>
<dbReference type="AlphaFoldDB" id="A0AAN6Y201"/>
<keyword evidence="2" id="KW-0812">Transmembrane</keyword>
<feature type="transmembrane region" description="Helical" evidence="2">
    <location>
        <begin position="298"/>
        <end position="322"/>
    </location>
</feature>
<feature type="transmembrane region" description="Helical" evidence="2">
    <location>
        <begin position="423"/>
        <end position="444"/>
    </location>
</feature>
<keyword evidence="2" id="KW-1133">Transmembrane helix</keyword>
<accession>A0AAN6Y201</accession>
<feature type="region of interest" description="Disordered" evidence="1">
    <location>
        <begin position="1"/>
        <end position="43"/>
    </location>
</feature>
<reference evidence="3" key="2">
    <citation type="submission" date="2023-05" db="EMBL/GenBank/DDBJ databases">
        <authorList>
            <consortium name="Lawrence Berkeley National Laboratory"/>
            <person name="Steindorff A."/>
            <person name="Hensen N."/>
            <person name="Bonometti L."/>
            <person name="Westerberg I."/>
            <person name="Brannstrom I.O."/>
            <person name="Guillou S."/>
            <person name="Cros-Aarteil S."/>
            <person name="Calhoun S."/>
            <person name="Haridas S."/>
            <person name="Kuo A."/>
            <person name="Mondo S."/>
            <person name="Pangilinan J."/>
            <person name="Riley R."/>
            <person name="Labutti K."/>
            <person name="Andreopoulos B."/>
            <person name="Lipzen A."/>
            <person name="Chen C."/>
            <person name="Yanf M."/>
            <person name="Daum C."/>
            <person name="Ng V."/>
            <person name="Clum A."/>
            <person name="Ohm R."/>
            <person name="Martin F."/>
            <person name="Silar P."/>
            <person name="Natvig D."/>
            <person name="Lalanne C."/>
            <person name="Gautier V."/>
            <person name="Ament-Velasquez S.L."/>
            <person name="Kruys A."/>
            <person name="Hutchinson M.I."/>
            <person name="Powell A.J."/>
            <person name="Barry K."/>
            <person name="Miller A.N."/>
            <person name="Grigoriev I.V."/>
            <person name="Debuchy R."/>
            <person name="Gladieux P."/>
            <person name="Thoren M.H."/>
            <person name="Johannesson H."/>
        </authorList>
    </citation>
    <scope>NUCLEOTIDE SEQUENCE</scope>
    <source>
        <strain evidence="3">PSN293</strain>
    </source>
</reference>
<dbReference type="EMBL" id="MU858156">
    <property type="protein sequence ID" value="KAK4211158.1"/>
    <property type="molecule type" value="Genomic_DNA"/>
</dbReference>
<feature type="transmembrane region" description="Helical" evidence="2">
    <location>
        <begin position="456"/>
        <end position="477"/>
    </location>
</feature>
<feature type="compositionally biased region" description="Low complexity" evidence="1">
    <location>
        <begin position="9"/>
        <end position="21"/>
    </location>
</feature>
<feature type="compositionally biased region" description="Low complexity" evidence="1">
    <location>
        <begin position="538"/>
        <end position="557"/>
    </location>
</feature>
<feature type="transmembrane region" description="Helical" evidence="2">
    <location>
        <begin position="178"/>
        <end position="196"/>
    </location>
</feature>
<reference evidence="3" key="1">
    <citation type="journal article" date="2023" name="Mol. Phylogenet. Evol.">
        <title>Genome-scale phylogeny and comparative genomics of the fungal order Sordariales.</title>
        <authorList>
            <person name="Hensen N."/>
            <person name="Bonometti L."/>
            <person name="Westerberg I."/>
            <person name="Brannstrom I.O."/>
            <person name="Guillou S."/>
            <person name="Cros-Aarteil S."/>
            <person name="Calhoun S."/>
            <person name="Haridas S."/>
            <person name="Kuo A."/>
            <person name="Mondo S."/>
            <person name="Pangilinan J."/>
            <person name="Riley R."/>
            <person name="LaButti K."/>
            <person name="Andreopoulos B."/>
            <person name="Lipzen A."/>
            <person name="Chen C."/>
            <person name="Yan M."/>
            <person name="Daum C."/>
            <person name="Ng V."/>
            <person name="Clum A."/>
            <person name="Steindorff A."/>
            <person name="Ohm R.A."/>
            <person name="Martin F."/>
            <person name="Silar P."/>
            <person name="Natvig D.O."/>
            <person name="Lalanne C."/>
            <person name="Gautier V."/>
            <person name="Ament-Velasquez S.L."/>
            <person name="Kruys A."/>
            <person name="Hutchinson M.I."/>
            <person name="Powell A.J."/>
            <person name="Barry K."/>
            <person name="Miller A.N."/>
            <person name="Grigoriev I.V."/>
            <person name="Debuchy R."/>
            <person name="Gladieux P."/>
            <person name="Hiltunen Thoren M."/>
            <person name="Johannesson H."/>
        </authorList>
    </citation>
    <scope>NUCLEOTIDE SEQUENCE</scope>
    <source>
        <strain evidence="3">PSN293</strain>
    </source>
</reference>
<dbReference type="Proteomes" id="UP001301769">
    <property type="component" value="Unassembled WGS sequence"/>
</dbReference>
<keyword evidence="2" id="KW-0472">Membrane</keyword>
<protein>
    <submittedName>
        <fullName evidence="3">Uncharacterized protein</fullName>
    </submittedName>
</protein>
<sequence>MEDAEENRGPQPLGSPGPQQSTTSNMTLIPGQNHVTSTENPPFLANDGDQFQADDCVHGVEPTNNTNRTHMPVSETPLEDDLDNRGPSLGLPGEDILPQVLISGIDGQPPNSTQPLFESFNPELFLSIRNNQTLCFQGFAANEDLYGLGIRAGIYLQWVTALLVNNLLPDGQREAQRVYLVFSVSLCLTTYVMSFFRGSCVFGIEIEVLYWLYWGGVVCVFASSPSQTRLGAKKAKWIGLDWKMAIQYTTHIMMFYHGIWFIWWAYDQVFARMPCGTYQFFVAPLLDPSPTYDFVRDFLTQLISAVALPLLFAIPYITYLLAAEIKNSIRDSTICQQFLPNWSKSATGTSPEPEAEPQTTGMETRVTKLLSLFIRGLGNWHLWNKKVYRWFRRKMDLPVRARGGIRLITPIDVANRRAYRIRCIILGVTSCAMSITAIECLLSWNKVVSIYNIRSTGQYIALTMGLAGFFQACWQLVNQEEARRRRDLTRRQLIGQDIELDQFPLSMSGALRAAFSRPDIGFLTNDGALPPPVTAAVSRTSTSSSLSENSSSSTRGF</sequence>
<name>A0AAN6Y201_9PEZI</name>
<proteinExistence type="predicted"/>